<evidence type="ECO:0000259" key="3">
    <source>
        <dbReference type="PROSITE" id="PS50158"/>
    </source>
</evidence>
<evidence type="ECO:0000256" key="1">
    <source>
        <dbReference type="PROSITE-ProRule" id="PRU00047"/>
    </source>
</evidence>
<dbReference type="Pfam" id="PF00098">
    <property type="entry name" value="zf-CCHC"/>
    <property type="match status" value="1"/>
</dbReference>
<feature type="compositionally biased region" description="Polar residues" evidence="2">
    <location>
        <begin position="603"/>
        <end position="615"/>
    </location>
</feature>
<feature type="region of interest" description="Disordered" evidence="2">
    <location>
        <begin position="1075"/>
        <end position="1095"/>
    </location>
</feature>
<evidence type="ECO:0000313" key="4">
    <source>
        <dbReference type="EMBL" id="GEU69170.1"/>
    </source>
</evidence>
<dbReference type="InterPro" id="IPR001878">
    <property type="entry name" value="Znf_CCHC"/>
</dbReference>
<dbReference type="InterPro" id="IPR057670">
    <property type="entry name" value="SH3_retrovirus"/>
</dbReference>
<dbReference type="InterPro" id="IPR013103">
    <property type="entry name" value="RVT_2"/>
</dbReference>
<dbReference type="InterPro" id="IPR036875">
    <property type="entry name" value="Znf_CCHC_sf"/>
</dbReference>
<dbReference type="Gene3D" id="4.10.60.10">
    <property type="entry name" value="Zinc finger, CCHC-type"/>
    <property type="match status" value="1"/>
</dbReference>
<dbReference type="Pfam" id="PF13976">
    <property type="entry name" value="gag_pre-integrs"/>
    <property type="match status" value="1"/>
</dbReference>
<feature type="compositionally biased region" description="Polar residues" evidence="2">
    <location>
        <begin position="145"/>
        <end position="156"/>
    </location>
</feature>
<feature type="domain" description="CCHC-type" evidence="3">
    <location>
        <begin position="208"/>
        <end position="223"/>
    </location>
</feature>
<dbReference type="GO" id="GO:0008270">
    <property type="term" value="F:zinc ion binding"/>
    <property type="evidence" value="ECO:0007669"/>
    <property type="project" value="UniProtKB-KW"/>
</dbReference>
<comment type="caution">
    <text evidence="4">The sequence shown here is derived from an EMBL/GenBank/DDBJ whole genome shotgun (WGS) entry which is preliminary data.</text>
</comment>
<dbReference type="InterPro" id="IPR025724">
    <property type="entry name" value="GAG-pre-integrase_dom"/>
</dbReference>
<dbReference type="SUPFAM" id="SSF57756">
    <property type="entry name" value="Retrovirus zinc finger-like domains"/>
    <property type="match status" value="1"/>
</dbReference>
<dbReference type="EMBL" id="BKCJ010005885">
    <property type="protein sequence ID" value="GEU69170.1"/>
    <property type="molecule type" value="Genomic_DNA"/>
</dbReference>
<dbReference type="PANTHER" id="PTHR11439">
    <property type="entry name" value="GAG-POL-RELATED RETROTRANSPOSON"/>
    <property type="match status" value="1"/>
</dbReference>
<sequence>MDLDTAQNTTTAKLPILKQAQTTKNADGTSTTLILCPVTTKEKVQKKNDVKARSMLLMALPNEHLINTRMLRPCLLLQTRFGGNEATKKTQKTLLKQMYENFSALSTENKHDLDTISFDDLYNNFKIVEQEVKGTASSSSSSSSHNMAFLSSPSSTNEVNTTYGVSTANTQVSPSSTQVSTASTQKTGRKITINRSDTAGYDKFKVECFNCHKVGHFARECRQPRNQDSRKRNQDNSRRIVNVEETSSKAMVAIDGASFDWSYMADDEPEFEGYEPKTSNIVSEDNSNKVKKSPNAPLVKELVSKHKYMTGNMSYLFEYEEIDGGYVAFGGYPKGGKITCKGKISTGKLDFEDVYFVKELKFNLFSVSQMCDKKNSVLFIDTKCVVLSPDFKLLDESQVLLRVPRKNNMYSVDLKNVAFLGGLTCLFAKATLDESNLWHRRLGHINFKTMNKLVRGNIVRETKDETSGILKAFITGIENLIDHKVKIIRVLVIKPYNKTPYELFHDRTSSLSFMRQFGCPVTILNTLDPLGKFDGKTDEGFFVGYSVNSKAFRVFNSRTRIVKEILRILFLENKPNLAGSGPTWIFDIDTLTKSMNYKPVAAGNQSNGSTGCQNPRNKDNEVLRTEKPRVNQEEEANVNSTNNINIVSPIDNAAGIKDNDVDKDIVYACADDPNMPNLEEIVYSDDDEDVGVEADMNNLDTNIFEELLQFKLQQVWTLVDLPYGKRAIGTKWIYRNKKYKRGIVIRNKAMLVVQGYTQEDGINYDEMDMNGAFMYGKIEEEVYVCQPPGFEDPEFPDRVYNIWSTRKEMCIEFKKMMHKKFKMSSMEELTFFLGLQTASTPMKTSNPLMKDENAKDVDVHLYRSIIGSLMYLTSSRPDIMFDVYACAKFQVTPKVSHLHAVKRIFRYLKGQSKLGLWYPKDSPFDLESYNGSDYVGASLDRKSTTKGCQFLGSRLISWKCKKQIVVANSTTEAELYTNDDWNEVKQLLRMEFRKSAETVDFAKIVDFLNVNPIRQGKDCSGRVTPLFETMLIQHPSEVGEDETVYEDRGDIMERVATTAASLDTEQDSGTINMTQSTAIPNEPIPQGTGSGGSPRCQDTILGDRPAQTRFERLSKQSYEPPLSRGRKITKIDQDSGISLVQHDAKIQGRYGHDTEINTASTSITTASINNTTVEHVTTDIAPITTAGVSVSTAEPSAPPITTTVIEDEDLTIAQTLIKMRSEKTKEKAKERGSKEKCSETSTRPTRGVIIKEASQTTKKPIVPPQQKLDPKDKAVRFQAELDKEERQRIAKGYTLQQLRGYSFDEIKTLFETAMRRVNTFVSIESEVDRAVLELPAGSSKRGAEEELDQRGSKRQKIVLEKGMNVEALRTKYLIIDWEIYIEGTRNLVKKKFNSTEPTDDKEREIWVKLKRLFKPDTNDELLKLQKHIHDLTWRLYDSCGVHHVSTKKGIDIYMLVEKEYPLSRGTLTLMLVVKLLGKLVLVDDVGKPLQNVDYLVTSDSDDETSKSAYVSNVKMGVLMPVMGGEKKFKSGNLFANDCPLDKFTGNHEHGSFLNLELPSSKFLSQKGSRVGRGLKEKDLNKNKINTSSGTSLSMKLDDTINDDTPVAVAAAATEKLSSLEDTTVLGSFLPLPTQVTTSAGNASGKSSYANITSKTSGKKVNVRTLFTPEGNGIDVVIPVDSIRAITERFANIAYGWFFGKKVAYHVIVNYVRNTWGKYGLVRSKFCTSTRIFSFQLEL</sequence>
<feature type="compositionally biased region" description="Basic and acidic residues" evidence="2">
    <location>
        <begin position="616"/>
        <end position="632"/>
    </location>
</feature>
<feature type="region of interest" description="Disordered" evidence="2">
    <location>
        <begin position="1221"/>
        <end position="1243"/>
    </location>
</feature>
<keyword evidence="1" id="KW-0863">Zinc-finger</keyword>
<evidence type="ECO:0000256" key="2">
    <source>
        <dbReference type="SAM" id="MobiDB-lite"/>
    </source>
</evidence>
<dbReference type="PROSITE" id="PS50158">
    <property type="entry name" value="ZF_CCHC"/>
    <property type="match status" value="1"/>
</dbReference>
<feature type="region of interest" description="Disordered" evidence="2">
    <location>
        <begin position="135"/>
        <end position="156"/>
    </location>
</feature>
<gene>
    <name evidence="4" type="ORF">Tci_041148</name>
</gene>
<accession>A0A6L2M6A9</accession>
<dbReference type="InterPro" id="IPR054722">
    <property type="entry name" value="PolX-like_BBD"/>
</dbReference>
<dbReference type="Pfam" id="PF06830">
    <property type="entry name" value="Root_cap"/>
    <property type="match status" value="1"/>
</dbReference>
<dbReference type="InterPro" id="IPR009646">
    <property type="entry name" value="Root_cap"/>
</dbReference>
<organism evidence="4">
    <name type="scientific">Tanacetum cinerariifolium</name>
    <name type="common">Dalmatian daisy</name>
    <name type="synonym">Chrysanthemum cinerariifolium</name>
    <dbReference type="NCBI Taxonomy" id="118510"/>
    <lineage>
        <taxon>Eukaryota</taxon>
        <taxon>Viridiplantae</taxon>
        <taxon>Streptophyta</taxon>
        <taxon>Embryophyta</taxon>
        <taxon>Tracheophyta</taxon>
        <taxon>Spermatophyta</taxon>
        <taxon>Magnoliopsida</taxon>
        <taxon>eudicotyledons</taxon>
        <taxon>Gunneridae</taxon>
        <taxon>Pentapetalae</taxon>
        <taxon>asterids</taxon>
        <taxon>campanulids</taxon>
        <taxon>Asterales</taxon>
        <taxon>Asteraceae</taxon>
        <taxon>Asteroideae</taxon>
        <taxon>Anthemideae</taxon>
        <taxon>Anthemidinae</taxon>
        <taxon>Tanacetum</taxon>
    </lineage>
</organism>
<keyword evidence="1" id="KW-0862">Zinc</keyword>
<dbReference type="PANTHER" id="PTHR11439:SF495">
    <property type="entry name" value="REVERSE TRANSCRIPTASE, RNA-DEPENDENT DNA POLYMERASE-RELATED"/>
    <property type="match status" value="1"/>
</dbReference>
<proteinExistence type="predicted"/>
<dbReference type="Pfam" id="PF22936">
    <property type="entry name" value="Pol_BBD"/>
    <property type="match status" value="1"/>
</dbReference>
<dbReference type="GO" id="GO:0003676">
    <property type="term" value="F:nucleic acid binding"/>
    <property type="evidence" value="ECO:0007669"/>
    <property type="project" value="InterPro"/>
</dbReference>
<name>A0A6L2M6A9_TANCI</name>
<dbReference type="Pfam" id="PF25597">
    <property type="entry name" value="SH3_retrovirus"/>
    <property type="match status" value="1"/>
</dbReference>
<feature type="compositionally biased region" description="Basic and acidic residues" evidence="2">
    <location>
        <begin position="1221"/>
        <end position="1238"/>
    </location>
</feature>
<protein>
    <submittedName>
        <fullName evidence="4">Retrovirus-related Pol polyprotein from transposon TNT 1-94</fullName>
    </submittedName>
</protein>
<feature type="region of interest" description="Disordered" evidence="2">
    <location>
        <begin position="599"/>
        <end position="637"/>
    </location>
</feature>
<dbReference type="SMART" id="SM00343">
    <property type="entry name" value="ZnF_C2HC"/>
    <property type="match status" value="1"/>
</dbReference>
<reference evidence="4" key="1">
    <citation type="journal article" date="2019" name="Sci. Rep.">
        <title>Draft genome of Tanacetum cinerariifolium, the natural source of mosquito coil.</title>
        <authorList>
            <person name="Yamashiro T."/>
            <person name="Shiraishi A."/>
            <person name="Satake H."/>
            <person name="Nakayama K."/>
        </authorList>
    </citation>
    <scope>NUCLEOTIDE SEQUENCE</scope>
</reference>
<keyword evidence="1" id="KW-0479">Metal-binding</keyword>
<dbReference type="Pfam" id="PF07727">
    <property type="entry name" value="RVT_2"/>
    <property type="match status" value="1"/>
</dbReference>